<dbReference type="SMART" id="SM00179">
    <property type="entry name" value="EGF_CA"/>
    <property type="match status" value="4"/>
</dbReference>
<evidence type="ECO:0000256" key="17">
    <source>
        <dbReference type="SAM" id="Phobius"/>
    </source>
</evidence>
<evidence type="ECO:0000259" key="19">
    <source>
        <dbReference type="PROSITE" id="PS50026"/>
    </source>
</evidence>
<feature type="disulfide bond" evidence="15">
    <location>
        <begin position="173"/>
        <end position="185"/>
    </location>
</feature>
<keyword evidence="5 16" id="KW-0732">Signal</keyword>
<feature type="disulfide bond" evidence="14">
    <location>
        <begin position="488"/>
        <end position="497"/>
    </location>
</feature>
<dbReference type="PANTHER" id="PTHR24049">
    <property type="entry name" value="CRUMBS FAMILY MEMBER"/>
    <property type="match status" value="1"/>
</dbReference>
<reference evidence="21" key="2">
    <citation type="submission" date="2025-09" db="UniProtKB">
        <authorList>
            <consortium name="Ensembl"/>
        </authorList>
    </citation>
    <scope>IDENTIFICATION</scope>
</reference>
<dbReference type="FunFam" id="2.10.25.10:FF:000012">
    <property type="entry name" value="Delta-like protein"/>
    <property type="match status" value="1"/>
</dbReference>
<keyword evidence="10 16" id="KW-1133">Transmembrane helix</keyword>
<gene>
    <name evidence="21" type="primary">LOC115561058</name>
</gene>
<feature type="domain" description="EGF-like" evidence="19">
    <location>
        <begin position="424"/>
        <end position="460"/>
    </location>
</feature>
<evidence type="ECO:0000256" key="1">
    <source>
        <dbReference type="ARBA" id="ARBA00004479"/>
    </source>
</evidence>
<dbReference type="GO" id="GO:0035282">
    <property type="term" value="P:segmentation"/>
    <property type="evidence" value="ECO:0007669"/>
    <property type="project" value="UniProtKB-ARBA"/>
</dbReference>
<dbReference type="Ensembl" id="ENSGMOT00000050417.1">
    <property type="protein sequence ID" value="ENSGMOP00000037341.1"/>
    <property type="gene ID" value="ENSGMOG00000025754.1"/>
</dbReference>
<dbReference type="GO" id="GO:0048513">
    <property type="term" value="P:animal organ development"/>
    <property type="evidence" value="ECO:0007669"/>
    <property type="project" value="UniProtKB-ARBA"/>
</dbReference>
<accession>A0A8C5AWH2</accession>
<dbReference type="InterPro" id="IPR001881">
    <property type="entry name" value="EGF-like_Ca-bd_dom"/>
</dbReference>
<dbReference type="GO" id="GO:0016020">
    <property type="term" value="C:membrane"/>
    <property type="evidence" value="ECO:0007669"/>
    <property type="project" value="UniProtKB-SubCell"/>
</dbReference>
<dbReference type="InterPro" id="IPR000152">
    <property type="entry name" value="EGF-type_Asp/Asn_hydroxyl_site"/>
</dbReference>
<name>A0A8C5AWH2_GADMO</name>
<dbReference type="Pfam" id="PF21700">
    <property type="entry name" value="EGF_DL_JAG"/>
    <property type="match status" value="1"/>
</dbReference>
<evidence type="ECO:0000313" key="21">
    <source>
        <dbReference type="Ensembl" id="ENSGMOP00000037341.1"/>
    </source>
</evidence>
<dbReference type="InterPro" id="IPR001774">
    <property type="entry name" value="DSL"/>
</dbReference>
<keyword evidence="7" id="KW-0221">Differentiation</keyword>
<keyword evidence="8" id="KW-0106">Calcium</keyword>
<evidence type="ECO:0000256" key="4">
    <source>
        <dbReference type="ARBA" id="ARBA00022692"/>
    </source>
</evidence>
<dbReference type="GO" id="GO:0030182">
    <property type="term" value="P:neuron differentiation"/>
    <property type="evidence" value="ECO:0007669"/>
    <property type="project" value="UniProtKB-ARBA"/>
</dbReference>
<keyword evidence="4 16" id="KW-0812">Transmembrane</keyword>
<feature type="domain" description="DSL" evidence="20">
    <location>
        <begin position="158"/>
        <end position="202"/>
    </location>
</feature>
<evidence type="ECO:0000256" key="5">
    <source>
        <dbReference type="ARBA" id="ARBA00022729"/>
    </source>
</evidence>
<dbReference type="PROSITE" id="PS50026">
    <property type="entry name" value="EGF_3"/>
    <property type="match status" value="7"/>
</dbReference>
<dbReference type="GeneTree" id="ENSGT00940000164418"/>
<feature type="domain" description="EGF-like" evidence="19">
    <location>
        <begin position="347"/>
        <end position="384"/>
    </location>
</feature>
<feature type="disulfide bond" evidence="14">
    <location>
        <begin position="450"/>
        <end position="459"/>
    </location>
</feature>
<keyword evidence="2 16" id="KW-0217">Developmental protein</keyword>
<evidence type="ECO:0000256" key="16">
    <source>
        <dbReference type="RuleBase" id="RU280815"/>
    </source>
</evidence>
<feature type="domain" description="EGF-like" evidence="19">
    <location>
        <begin position="386"/>
        <end position="422"/>
    </location>
</feature>
<dbReference type="SMART" id="SM00051">
    <property type="entry name" value="DSL"/>
    <property type="match status" value="1"/>
</dbReference>
<sequence length="673" mass="71347">MKNLSECIIIIITVCVFPQVACTGSFELKIESFSTVHTACSSDVKECQVFFRACLKHELTVIGPEPPCTYGMGLTDVLRVDPSSVSASALIRVPFRFKWPGSFSLILEAWSSERTDVASTENQLLSRLATRISLAVGESWSGDSYEDDLSSLRFSFRAVCDPFYHGEDCGVYCRPRNDSFGHNACDAAGNKTCLEGWSGVYCDKPICGPGCSEQHGECEAPGRCRCHQGWTGPRCDQCVLFPECLHGTCQEPWKCDCKEGWGGLLCDQDLNYCTNHKPCRNGASCSNTGQGSYTCACRPGYSGKDCELELNECDSAPCTNGGSCNDLEGGFSCSCPLGFYGNTCEVSAPACGPTQCFNGGSCQPRPDGGVGCVCPAGFTGSNCERRLGRCDSSPCANGGQCAVQGQRATCRCRPGFSGPFCAVNVDECASAPCRNGGSCTDGVNRFRCACALGFSGADCSVRSEACDRLPCRNGGACFTHGSGPVCRCPAGFMGDRCQYAQPATPPAPSPAPGPAPGGGGLSAVLLVSVALALLTLGLLAAAVVFLARQLRRGGKLALRRGSKLALAAVKNDLDALNNQAPPREREAFLLPGGPGKVSNQDAALEHMALFKNKMADFSLAREQEASYKNKFDINQCDSCISVPSEKGKEGLYQAVFSLPEPHTHCVLATEVRA</sequence>
<feature type="chain" id="PRO_5034125966" description="Delta-like protein" evidence="18">
    <location>
        <begin position="23"/>
        <end position="673"/>
    </location>
</feature>
<dbReference type="InterPro" id="IPR009030">
    <property type="entry name" value="Growth_fac_rcpt_cys_sf"/>
</dbReference>
<dbReference type="PROSITE" id="PS00010">
    <property type="entry name" value="ASX_HYDROXYL"/>
    <property type="match status" value="2"/>
</dbReference>
<keyword evidence="3 14" id="KW-0245">EGF-like domain</keyword>
<feature type="disulfide bond" evidence="14">
    <location>
        <begin position="226"/>
        <end position="235"/>
    </location>
</feature>
<dbReference type="GO" id="GO:0030097">
    <property type="term" value="P:hemopoiesis"/>
    <property type="evidence" value="ECO:0007669"/>
    <property type="project" value="UniProtKB-ARBA"/>
</dbReference>
<evidence type="ECO:0000256" key="8">
    <source>
        <dbReference type="ARBA" id="ARBA00022837"/>
    </source>
</evidence>
<dbReference type="GO" id="GO:0035239">
    <property type="term" value="P:tube morphogenesis"/>
    <property type="evidence" value="ECO:0007669"/>
    <property type="project" value="UniProtKB-ARBA"/>
</dbReference>
<dbReference type="PROSITE" id="PS51051">
    <property type="entry name" value="DSL"/>
    <property type="match status" value="1"/>
</dbReference>
<dbReference type="SUPFAM" id="SSF57184">
    <property type="entry name" value="Growth factor receptor domain"/>
    <property type="match status" value="1"/>
</dbReference>
<evidence type="ECO:0000256" key="9">
    <source>
        <dbReference type="ARBA" id="ARBA00022843"/>
    </source>
</evidence>
<dbReference type="Pfam" id="PF01414">
    <property type="entry name" value="DSL"/>
    <property type="match status" value="1"/>
</dbReference>
<reference evidence="21" key="1">
    <citation type="submission" date="2025-08" db="UniProtKB">
        <authorList>
            <consortium name="Ensembl"/>
        </authorList>
    </citation>
    <scope>IDENTIFICATION</scope>
</reference>
<dbReference type="InterPro" id="IPR018097">
    <property type="entry name" value="EGF_Ca-bd_CS"/>
</dbReference>
<dbReference type="FunFam" id="2.10.25.10:FF:000018">
    <property type="entry name" value="Delta-like 1"/>
    <property type="match status" value="1"/>
</dbReference>
<dbReference type="GO" id="GO:0007219">
    <property type="term" value="P:Notch signaling pathway"/>
    <property type="evidence" value="ECO:0007669"/>
    <property type="project" value="InterPro"/>
</dbReference>
<comment type="subcellular location">
    <subcellularLocation>
        <location evidence="1 16">Membrane</location>
        <topology evidence="1 16">Single-pass type I membrane protein</topology>
    </subcellularLocation>
</comment>
<dbReference type="InterPro" id="IPR000742">
    <property type="entry name" value="EGF"/>
</dbReference>
<dbReference type="Gene3D" id="2.10.25.10">
    <property type="entry name" value="Laminin"/>
    <property type="match status" value="7"/>
</dbReference>
<dbReference type="PROSITE" id="PS01186">
    <property type="entry name" value="EGF_2"/>
    <property type="match status" value="7"/>
</dbReference>
<dbReference type="SMART" id="SM00181">
    <property type="entry name" value="EGF"/>
    <property type="match status" value="8"/>
</dbReference>
<dbReference type="FunFam" id="2.10.25.10:FF:000122">
    <property type="entry name" value="Protein crumbs homolog 2"/>
    <property type="match status" value="1"/>
</dbReference>
<protein>
    <recommendedName>
        <fullName evidence="16">Delta-like protein</fullName>
    </recommendedName>
</protein>
<evidence type="ECO:0000313" key="22">
    <source>
        <dbReference type="Proteomes" id="UP000694546"/>
    </source>
</evidence>
<feature type="domain" description="EGF-like" evidence="19">
    <location>
        <begin position="462"/>
        <end position="498"/>
    </location>
</feature>
<keyword evidence="12 14" id="KW-1015">Disulfide bond</keyword>
<keyword evidence="11 16" id="KW-0472">Membrane</keyword>
<dbReference type="GO" id="GO:0019904">
    <property type="term" value="F:protein domain specific binding"/>
    <property type="evidence" value="ECO:0007669"/>
    <property type="project" value="UniProtKB-ARBA"/>
</dbReference>
<proteinExistence type="predicted"/>
<evidence type="ECO:0000256" key="14">
    <source>
        <dbReference type="PROSITE-ProRule" id="PRU00076"/>
    </source>
</evidence>
<feature type="disulfide bond" evidence="14">
    <location>
        <begin position="297"/>
        <end position="306"/>
    </location>
</feature>
<dbReference type="PANTHER" id="PTHR24049:SF22">
    <property type="entry name" value="DROSOPHILA CRUMBS HOMOLOG"/>
    <property type="match status" value="1"/>
</dbReference>
<dbReference type="PROSITE" id="PS00022">
    <property type="entry name" value="EGF_1"/>
    <property type="match status" value="8"/>
</dbReference>
<dbReference type="FunFam" id="2.10.25.10:FF:000109">
    <property type="entry name" value="Notch homolog 4, [Drosophila]"/>
    <property type="match status" value="1"/>
</dbReference>
<dbReference type="Proteomes" id="UP000694546">
    <property type="component" value="Chromosome 16"/>
</dbReference>
<dbReference type="InterPro" id="IPR011651">
    <property type="entry name" value="Notch_ligand_N"/>
</dbReference>
<evidence type="ECO:0000256" key="18">
    <source>
        <dbReference type="SAM" id="SignalP"/>
    </source>
</evidence>
<dbReference type="CDD" id="cd00054">
    <property type="entry name" value="EGF_CA"/>
    <property type="match status" value="3"/>
</dbReference>
<feature type="domain" description="EGF-like" evidence="19">
    <location>
        <begin position="203"/>
        <end position="236"/>
    </location>
</feature>
<evidence type="ECO:0000256" key="2">
    <source>
        <dbReference type="ARBA" id="ARBA00022473"/>
    </source>
</evidence>
<dbReference type="Pfam" id="PF07657">
    <property type="entry name" value="MNNL"/>
    <property type="match status" value="1"/>
</dbReference>
<feature type="disulfide bond" evidence="15">
    <location>
        <begin position="160"/>
        <end position="169"/>
    </location>
</feature>
<dbReference type="GO" id="GO:0005509">
    <property type="term" value="F:calcium ion binding"/>
    <property type="evidence" value="ECO:0007669"/>
    <property type="project" value="InterPro"/>
</dbReference>
<dbReference type="Gene3D" id="2.60.40.3510">
    <property type="match status" value="1"/>
</dbReference>
<keyword evidence="6 16" id="KW-0677">Repeat</keyword>
<feature type="disulfide bond" evidence="14">
    <location>
        <begin position="412"/>
        <end position="421"/>
    </location>
</feature>
<feature type="signal peptide" evidence="18">
    <location>
        <begin position="1"/>
        <end position="22"/>
    </location>
</feature>
<keyword evidence="9" id="KW-0832">Ubl conjugation</keyword>
<feature type="domain" description="EGF-like" evidence="19">
    <location>
        <begin position="309"/>
        <end position="345"/>
    </location>
</feature>
<dbReference type="GO" id="GO:0030855">
    <property type="term" value="P:epithelial cell differentiation"/>
    <property type="evidence" value="ECO:0007669"/>
    <property type="project" value="UniProtKB-ARBA"/>
</dbReference>
<dbReference type="FunFam" id="2.10.25.140:FF:000001">
    <property type="entry name" value="Delta-like protein"/>
    <property type="match status" value="1"/>
</dbReference>
<dbReference type="GO" id="GO:0009952">
    <property type="term" value="P:anterior/posterior pattern specification"/>
    <property type="evidence" value="ECO:0007669"/>
    <property type="project" value="UniProtKB-ARBA"/>
</dbReference>
<dbReference type="GO" id="GO:0007417">
    <property type="term" value="P:central nervous system development"/>
    <property type="evidence" value="ECO:0007669"/>
    <property type="project" value="UniProtKB-ARBA"/>
</dbReference>
<organism evidence="21 22">
    <name type="scientific">Gadus morhua</name>
    <name type="common">Atlantic cod</name>
    <dbReference type="NCBI Taxonomy" id="8049"/>
    <lineage>
        <taxon>Eukaryota</taxon>
        <taxon>Metazoa</taxon>
        <taxon>Chordata</taxon>
        <taxon>Craniata</taxon>
        <taxon>Vertebrata</taxon>
        <taxon>Euteleostomi</taxon>
        <taxon>Actinopterygii</taxon>
        <taxon>Neopterygii</taxon>
        <taxon>Teleostei</taxon>
        <taxon>Neoteleostei</taxon>
        <taxon>Acanthomorphata</taxon>
        <taxon>Zeiogadaria</taxon>
        <taxon>Gadariae</taxon>
        <taxon>Gadiformes</taxon>
        <taxon>Gadoidei</taxon>
        <taxon>Gadidae</taxon>
        <taxon>Gadus</taxon>
    </lineage>
</organism>
<comment type="function">
    <text evidence="16">Putative Notch ligand involved in the mediation of Notch signaling.</text>
</comment>
<feature type="disulfide bond" evidence="14">
    <location>
        <begin position="374"/>
        <end position="383"/>
    </location>
</feature>
<dbReference type="FunFam" id="2.10.25.10:FF:000064">
    <property type="entry name" value="Delta-like protein"/>
    <property type="match status" value="1"/>
</dbReference>
<dbReference type="AlphaFoldDB" id="A0A8C5AWH2"/>
<evidence type="ECO:0000256" key="15">
    <source>
        <dbReference type="PROSITE-ProRule" id="PRU00377"/>
    </source>
</evidence>
<dbReference type="GO" id="GO:0048646">
    <property type="term" value="P:anatomical structure formation involved in morphogenesis"/>
    <property type="evidence" value="ECO:0007669"/>
    <property type="project" value="UniProtKB-ARBA"/>
</dbReference>
<evidence type="ECO:0000256" key="7">
    <source>
        <dbReference type="ARBA" id="ARBA00022782"/>
    </source>
</evidence>
<dbReference type="InterPro" id="IPR013032">
    <property type="entry name" value="EGF-like_CS"/>
</dbReference>
<keyword evidence="22" id="KW-1185">Reference proteome</keyword>
<dbReference type="InterPro" id="IPR051022">
    <property type="entry name" value="Notch_Cell-Fate_Det"/>
</dbReference>
<dbReference type="Pfam" id="PF00008">
    <property type="entry name" value="EGF"/>
    <property type="match status" value="4"/>
</dbReference>
<feature type="disulfide bond" evidence="15">
    <location>
        <begin position="193"/>
        <end position="202"/>
    </location>
</feature>
<evidence type="ECO:0000259" key="20">
    <source>
        <dbReference type="PROSITE" id="PS51051"/>
    </source>
</evidence>
<dbReference type="Pfam" id="PF12661">
    <property type="entry name" value="hEGF"/>
    <property type="match status" value="1"/>
</dbReference>
<comment type="caution">
    <text evidence="14">Lacks conserved residue(s) required for the propagation of feature annotation.</text>
</comment>
<dbReference type="PRINTS" id="PR00010">
    <property type="entry name" value="EGFBLOOD"/>
</dbReference>
<evidence type="ECO:0000256" key="3">
    <source>
        <dbReference type="ARBA" id="ARBA00022536"/>
    </source>
</evidence>
<feature type="disulfide bond" evidence="14">
    <location>
        <begin position="335"/>
        <end position="344"/>
    </location>
</feature>
<dbReference type="Gene3D" id="2.10.25.140">
    <property type="match status" value="1"/>
</dbReference>
<keyword evidence="13" id="KW-0325">Glycoprotein</keyword>
<evidence type="ECO:0000256" key="10">
    <source>
        <dbReference type="ARBA" id="ARBA00022989"/>
    </source>
</evidence>
<evidence type="ECO:0000256" key="13">
    <source>
        <dbReference type="ARBA" id="ARBA00023180"/>
    </source>
</evidence>
<evidence type="ECO:0000256" key="12">
    <source>
        <dbReference type="ARBA" id="ARBA00023157"/>
    </source>
</evidence>
<evidence type="ECO:0000256" key="11">
    <source>
        <dbReference type="ARBA" id="ARBA00023136"/>
    </source>
</evidence>
<dbReference type="PROSITE" id="PS01187">
    <property type="entry name" value="EGF_CA"/>
    <property type="match status" value="2"/>
</dbReference>
<dbReference type="OMA" id="ASCHERN"/>
<evidence type="ECO:0000256" key="6">
    <source>
        <dbReference type="ARBA" id="ARBA00022737"/>
    </source>
</evidence>
<feature type="domain" description="EGF-like" evidence="19">
    <location>
        <begin position="269"/>
        <end position="307"/>
    </location>
</feature>
<feature type="transmembrane region" description="Helical" evidence="17">
    <location>
        <begin position="523"/>
        <end position="547"/>
    </location>
</feature>
<dbReference type="SUPFAM" id="SSF57196">
    <property type="entry name" value="EGF/Laminin"/>
    <property type="match status" value="3"/>
</dbReference>
<dbReference type="GO" id="GO:0048863">
    <property type="term" value="P:stem cell differentiation"/>
    <property type="evidence" value="ECO:0007669"/>
    <property type="project" value="UniProtKB-ARBA"/>
</dbReference>